<keyword evidence="1" id="KW-0812">Transmembrane</keyword>
<evidence type="ECO:0000313" key="3">
    <source>
        <dbReference type="Proteomes" id="UP001417504"/>
    </source>
</evidence>
<organism evidence="2 3">
    <name type="scientific">Stephania japonica</name>
    <dbReference type="NCBI Taxonomy" id="461633"/>
    <lineage>
        <taxon>Eukaryota</taxon>
        <taxon>Viridiplantae</taxon>
        <taxon>Streptophyta</taxon>
        <taxon>Embryophyta</taxon>
        <taxon>Tracheophyta</taxon>
        <taxon>Spermatophyta</taxon>
        <taxon>Magnoliopsida</taxon>
        <taxon>Ranunculales</taxon>
        <taxon>Menispermaceae</taxon>
        <taxon>Menispermoideae</taxon>
        <taxon>Cissampelideae</taxon>
        <taxon>Stephania</taxon>
    </lineage>
</organism>
<name>A0AAP0NHQ9_9MAGN</name>
<keyword evidence="3" id="KW-1185">Reference proteome</keyword>
<dbReference type="InterPro" id="IPR029377">
    <property type="entry name" value="TMEM220"/>
</dbReference>
<comment type="caution">
    <text evidence="2">The sequence shown here is derived from an EMBL/GenBank/DDBJ whole genome shotgun (WGS) entry which is preliminary data.</text>
</comment>
<evidence type="ECO:0008006" key="4">
    <source>
        <dbReference type="Google" id="ProtNLM"/>
    </source>
</evidence>
<keyword evidence="1" id="KW-1133">Transmembrane helix</keyword>
<protein>
    <recommendedName>
        <fullName evidence="4">Transmembrane protein 220</fullName>
    </recommendedName>
</protein>
<sequence length="165" mass="18598">MAKPTKLFSLCSLSMASLFAYSASVQLNDPDWYFWFPLYAFASTVNLFNCISPSKIVNKVANTALWLGVFLFVKVVIEDFMFELAGFWSLDLRKRVVREKIGSGLVVISMFLQLMKGSTDSMERLKKKKSGATVKWVEYGTLLLVGFSHGLPVVFYVAEGRLINL</sequence>
<dbReference type="Pfam" id="PF15071">
    <property type="entry name" value="TMEM220"/>
    <property type="match status" value="1"/>
</dbReference>
<dbReference type="EMBL" id="JBBNAE010000007">
    <property type="protein sequence ID" value="KAK9108772.1"/>
    <property type="molecule type" value="Genomic_DNA"/>
</dbReference>
<dbReference type="Proteomes" id="UP001417504">
    <property type="component" value="Unassembled WGS sequence"/>
</dbReference>
<feature type="transmembrane region" description="Helical" evidence="1">
    <location>
        <begin position="32"/>
        <end position="48"/>
    </location>
</feature>
<dbReference type="PANTHER" id="PTHR34262:SF1">
    <property type="entry name" value="TRANSMEMBRANE PROTEIN 220"/>
    <property type="match status" value="1"/>
</dbReference>
<feature type="transmembrane region" description="Helical" evidence="1">
    <location>
        <begin position="97"/>
        <end position="115"/>
    </location>
</feature>
<dbReference type="AlphaFoldDB" id="A0AAP0NHQ9"/>
<proteinExistence type="predicted"/>
<feature type="transmembrane region" description="Helical" evidence="1">
    <location>
        <begin position="60"/>
        <end position="77"/>
    </location>
</feature>
<dbReference type="PANTHER" id="PTHR34262">
    <property type="entry name" value="TRANSMEMBRANE PROTEIN 220"/>
    <property type="match status" value="1"/>
</dbReference>
<feature type="transmembrane region" description="Helical" evidence="1">
    <location>
        <begin position="136"/>
        <end position="158"/>
    </location>
</feature>
<keyword evidence="1" id="KW-0472">Membrane</keyword>
<gene>
    <name evidence="2" type="ORF">Sjap_016832</name>
</gene>
<reference evidence="2 3" key="1">
    <citation type="submission" date="2024-01" db="EMBL/GenBank/DDBJ databases">
        <title>Genome assemblies of Stephania.</title>
        <authorList>
            <person name="Yang L."/>
        </authorList>
    </citation>
    <scope>NUCLEOTIDE SEQUENCE [LARGE SCALE GENOMIC DNA]</scope>
    <source>
        <strain evidence="2">QJT</strain>
        <tissue evidence="2">Leaf</tissue>
    </source>
</reference>
<evidence type="ECO:0000313" key="2">
    <source>
        <dbReference type="EMBL" id="KAK9108772.1"/>
    </source>
</evidence>
<evidence type="ECO:0000256" key="1">
    <source>
        <dbReference type="SAM" id="Phobius"/>
    </source>
</evidence>
<accession>A0AAP0NHQ9</accession>